<dbReference type="EMBL" id="EF085575">
    <property type="protein sequence ID" value="ABK24878.1"/>
    <property type="molecule type" value="mRNA"/>
</dbReference>
<evidence type="ECO:0000313" key="1">
    <source>
        <dbReference type="EMBL" id="ABK24878.1"/>
    </source>
</evidence>
<accession>A9NW67</accession>
<name>A9NW67_PICSI</name>
<reference evidence="1" key="1">
    <citation type="journal article" date="2008" name="BMC Genomics">
        <title>A conifer genomics resource of 200,000 spruce (Picea spp.) ESTs and 6,464 high-quality, sequence-finished full-length cDNAs for Sitka spruce (Picea sitchensis).</title>
        <authorList>
            <person name="Ralph S.G."/>
            <person name="Chun H.J."/>
            <person name="Kolosova N."/>
            <person name="Cooper D."/>
            <person name="Oddy C."/>
            <person name="Ritland C.E."/>
            <person name="Kirkpatrick R."/>
            <person name="Moore R."/>
            <person name="Barber S."/>
            <person name="Holt R.A."/>
            <person name="Jones S.J."/>
            <person name="Marra M.A."/>
            <person name="Douglas C.J."/>
            <person name="Ritland K."/>
            <person name="Bohlmann J."/>
        </authorList>
    </citation>
    <scope>NUCLEOTIDE SEQUENCE</scope>
    <source>
        <tissue evidence="1">Bark</tissue>
    </source>
</reference>
<sequence length="34" mass="4032">MLCQEYENTFSWVLSSMHKFLQTQEDCKPTCCSI</sequence>
<dbReference type="AlphaFoldDB" id="A9NW67"/>
<organism evidence="1">
    <name type="scientific">Picea sitchensis</name>
    <name type="common">Sitka spruce</name>
    <name type="synonym">Pinus sitchensis</name>
    <dbReference type="NCBI Taxonomy" id="3332"/>
    <lineage>
        <taxon>Eukaryota</taxon>
        <taxon>Viridiplantae</taxon>
        <taxon>Streptophyta</taxon>
        <taxon>Embryophyta</taxon>
        <taxon>Tracheophyta</taxon>
        <taxon>Spermatophyta</taxon>
        <taxon>Pinopsida</taxon>
        <taxon>Pinidae</taxon>
        <taxon>Conifers I</taxon>
        <taxon>Pinales</taxon>
        <taxon>Pinaceae</taxon>
        <taxon>Picea</taxon>
    </lineage>
</organism>
<protein>
    <submittedName>
        <fullName evidence="1">Uncharacterized protein</fullName>
    </submittedName>
</protein>
<proteinExistence type="evidence at transcript level"/>